<sequence>IVTIILFVILPLLYLTAVIAAVILVLVNGKYTKKPMGKILMELLIPNQ</sequence>
<dbReference type="AlphaFoldDB" id="X0ZBV1"/>
<feature type="transmembrane region" description="Helical" evidence="1">
    <location>
        <begin position="6"/>
        <end position="27"/>
    </location>
</feature>
<proteinExistence type="predicted"/>
<name>X0ZBV1_9ZZZZ</name>
<accession>X0ZBV1</accession>
<evidence type="ECO:0000313" key="2">
    <source>
        <dbReference type="EMBL" id="GAG66694.1"/>
    </source>
</evidence>
<organism evidence="2">
    <name type="scientific">marine sediment metagenome</name>
    <dbReference type="NCBI Taxonomy" id="412755"/>
    <lineage>
        <taxon>unclassified sequences</taxon>
        <taxon>metagenomes</taxon>
        <taxon>ecological metagenomes</taxon>
    </lineage>
</organism>
<keyword evidence="1" id="KW-0472">Membrane</keyword>
<reference evidence="2" key="1">
    <citation type="journal article" date="2014" name="Front. Microbiol.">
        <title>High frequency of phylogenetically diverse reductive dehalogenase-homologous genes in deep subseafloor sedimentary metagenomes.</title>
        <authorList>
            <person name="Kawai M."/>
            <person name="Futagami T."/>
            <person name="Toyoda A."/>
            <person name="Takaki Y."/>
            <person name="Nishi S."/>
            <person name="Hori S."/>
            <person name="Arai W."/>
            <person name="Tsubouchi T."/>
            <person name="Morono Y."/>
            <person name="Uchiyama I."/>
            <person name="Ito T."/>
            <person name="Fujiyama A."/>
            <person name="Inagaki F."/>
            <person name="Takami H."/>
        </authorList>
    </citation>
    <scope>NUCLEOTIDE SEQUENCE</scope>
    <source>
        <strain evidence="2">Expedition CK06-06</strain>
    </source>
</reference>
<keyword evidence="1" id="KW-1133">Transmembrane helix</keyword>
<evidence type="ECO:0000256" key="1">
    <source>
        <dbReference type="SAM" id="Phobius"/>
    </source>
</evidence>
<comment type="caution">
    <text evidence="2">The sequence shown here is derived from an EMBL/GenBank/DDBJ whole genome shotgun (WGS) entry which is preliminary data.</text>
</comment>
<keyword evidence="1" id="KW-0812">Transmembrane</keyword>
<feature type="non-terminal residue" evidence="2">
    <location>
        <position position="1"/>
    </location>
</feature>
<dbReference type="EMBL" id="BART01006611">
    <property type="protein sequence ID" value="GAG66694.1"/>
    <property type="molecule type" value="Genomic_DNA"/>
</dbReference>
<protein>
    <submittedName>
        <fullName evidence="2">Uncharacterized protein</fullName>
    </submittedName>
</protein>
<gene>
    <name evidence="2" type="ORF">S01H4_15083</name>
</gene>